<dbReference type="InterPro" id="IPR008250">
    <property type="entry name" value="ATPase_P-typ_transduc_dom_A_sf"/>
</dbReference>
<keyword evidence="6 8" id="KW-1133">Transmembrane helix</keyword>
<dbReference type="AlphaFoldDB" id="A0AAW9CIR5"/>
<dbReference type="Pfam" id="PF00702">
    <property type="entry name" value="Hydrolase"/>
    <property type="match status" value="1"/>
</dbReference>
<dbReference type="GO" id="GO:0016887">
    <property type="term" value="F:ATP hydrolysis activity"/>
    <property type="evidence" value="ECO:0007669"/>
    <property type="project" value="InterPro"/>
</dbReference>
<dbReference type="InterPro" id="IPR023299">
    <property type="entry name" value="ATPase_P-typ_cyto_dom_N"/>
</dbReference>
<evidence type="ECO:0000256" key="1">
    <source>
        <dbReference type="ARBA" id="ARBA00004651"/>
    </source>
</evidence>
<feature type="transmembrane region" description="Helical" evidence="8">
    <location>
        <begin position="282"/>
        <end position="301"/>
    </location>
</feature>
<dbReference type="PRINTS" id="PR00119">
    <property type="entry name" value="CATATPASE"/>
</dbReference>
<keyword evidence="3 8" id="KW-0812">Transmembrane</keyword>
<feature type="transmembrane region" description="Helical" evidence="8">
    <location>
        <begin position="54"/>
        <end position="71"/>
    </location>
</feature>
<sequence length="706" mass="74147">MSRLIRFFTKILDICKLVPMLPVVVIAAIPLALLGDWRPWGNAMAIPVLGNPGFGQWLVIALVLIIVIDTVRGMIDDLRHGQVGVDVLAVVAILSTVAVAEYWASWAVTLMITSGEAIEEYAQAKAERSLTALMEAAPQTAHVVNLPGVGRGFAADKGDSSDGFRRVGLASAAAAAHRFDTVPVEQVQLGDVLMVLPGETVPVDGELLSGTATLDLSNINGEPVPREVFAGARVMSGAVNGSTALTMRATQVAADSQYQRILELVASAQESRPAVVKTADRLAVPFTVLSLVIAGVAWAVSGVPTRFAQVLVLATPCPLLIAAPVAYIAGTGRLAAAGVLIKAQDVLENLGRVTQVFFDKTGTLTVKQPQVVRVEMLPGAATRLNEDHVLMMAGAVESYSVHILSKGIAKAGAEALARLRQRFEDGQRLCPEPEASWPGHGREYPVVKNINEDAGKGVSGEVNGHAVRVGRLSFAAAGEEGFLAVDRTAPSRSEDDLRTRFGLLQPDEMASYVSVDGQLIARIVLRDVPRANAKAVLAKLHELGVTELAMLTGDKRASANIIASEVGIDEVHAELFPEDKVAAVRAATGAGKTVTMMVGDGVNDAPVLAVADIGVAMTDGTSTAASESAQVVIMNDNIAAVPRAIAIARRTKRVMLQAVIAGLVLATIGMIAAAFNLIPVVVGAFLQEAIDVVSILWALTALIDRD</sequence>
<evidence type="ECO:0000256" key="7">
    <source>
        <dbReference type="ARBA" id="ARBA00023136"/>
    </source>
</evidence>
<dbReference type="RefSeq" id="WP_318749195.1">
    <property type="nucleotide sequence ID" value="NZ_JAWUDL010000013.1"/>
</dbReference>
<dbReference type="SFLD" id="SFLDG00002">
    <property type="entry name" value="C1.7:_P-type_atpase_like"/>
    <property type="match status" value="1"/>
</dbReference>
<evidence type="ECO:0000256" key="4">
    <source>
        <dbReference type="ARBA" id="ARBA00022723"/>
    </source>
</evidence>
<reference evidence="10" key="1">
    <citation type="submission" date="2023-10" db="EMBL/GenBank/DDBJ databases">
        <title>Supernatant from a Refined Defined Microbial Community Protects Mice from Clostridioides difficile Infection.</title>
        <authorList>
            <person name="Douchant K."/>
            <person name="He S.-M."/>
            <person name="Noordhof C."/>
            <person name="Greenlaw J."/>
            <person name="Schroeter K."/>
            <person name="Vancuren S.J."/>
            <person name="Sjaarda C."/>
            <person name="Allen-Vercoe E."/>
            <person name="Gloor G.B."/>
            <person name="Vanner S.J."/>
            <person name="Petrof E.O."/>
            <person name="Sheth P.M."/>
            <person name="Guzman M."/>
        </authorList>
    </citation>
    <scope>NUCLEOTIDE SEQUENCE</scope>
    <source>
        <strain evidence="10">16-6-I_4_FM</strain>
    </source>
</reference>
<dbReference type="InterPro" id="IPR023298">
    <property type="entry name" value="ATPase_P-typ_TM_dom_sf"/>
</dbReference>
<feature type="transmembrane region" description="Helical" evidence="8">
    <location>
        <begin position="12"/>
        <end position="34"/>
    </location>
</feature>
<dbReference type="Proteomes" id="UP001272183">
    <property type="component" value="Unassembled WGS sequence"/>
</dbReference>
<keyword evidence="5" id="KW-1278">Translocase</keyword>
<accession>A0AAW9CIR5</accession>
<proteinExistence type="inferred from homology"/>
<protein>
    <submittedName>
        <fullName evidence="10">Heavy metal translocating P-type ATPase</fullName>
    </submittedName>
</protein>
<dbReference type="GO" id="GO:0046872">
    <property type="term" value="F:metal ion binding"/>
    <property type="evidence" value="ECO:0007669"/>
    <property type="project" value="UniProtKB-KW"/>
</dbReference>
<comment type="subcellular location">
    <subcellularLocation>
        <location evidence="1">Cell membrane</location>
        <topology evidence="1">Multi-pass membrane protein</topology>
    </subcellularLocation>
</comment>
<dbReference type="Pfam" id="PF00122">
    <property type="entry name" value="E1-E2_ATPase"/>
    <property type="match status" value="1"/>
</dbReference>
<dbReference type="InterPro" id="IPR044492">
    <property type="entry name" value="P_typ_ATPase_HD_dom"/>
</dbReference>
<comment type="similarity">
    <text evidence="2 8">Belongs to the cation transport ATPase (P-type) (TC 3.A.3) family. Type IB subfamily.</text>
</comment>
<dbReference type="GO" id="GO:0005524">
    <property type="term" value="F:ATP binding"/>
    <property type="evidence" value="ECO:0007669"/>
    <property type="project" value="UniProtKB-UniRule"/>
</dbReference>
<keyword evidence="8" id="KW-0547">Nucleotide-binding</keyword>
<dbReference type="NCBIfam" id="TIGR01494">
    <property type="entry name" value="ATPase_P-type"/>
    <property type="match status" value="2"/>
</dbReference>
<dbReference type="NCBIfam" id="TIGR01525">
    <property type="entry name" value="ATPase-IB_hvy"/>
    <property type="match status" value="1"/>
</dbReference>
<dbReference type="InterPro" id="IPR059000">
    <property type="entry name" value="ATPase_P-type_domA"/>
</dbReference>
<dbReference type="GO" id="GO:0015086">
    <property type="term" value="F:cadmium ion transmembrane transporter activity"/>
    <property type="evidence" value="ECO:0007669"/>
    <property type="project" value="TreeGrafter"/>
</dbReference>
<feature type="transmembrane region" description="Helical" evidence="8">
    <location>
        <begin position="654"/>
        <end position="678"/>
    </location>
</feature>
<dbReference type="Gene3D" id="3.40.50.1000">
    <property type="entry name" value="HAD superfamily/HAD-like"/>
    <property type="match status" value="1"/>
</dbReference>
<keyword evidence="8" id="KW-1003">Cell membrane</keyword>
<dbReference type="InterPro" id="IPR036412">
    <property type="entry name" value="HAD-like_sf"/>
</dbReference>
<evidence type="ECO:0000313" key="10">
    <source>
        <dbReference type="EMBL" id="MDW7546659.1"/>
    </source>
</evidence>
<dbReference type="GO" id="GO:0005886">
    <property type="term" value="C:plasma membrane"/>
    <property type="evidence" value="ECO:0007669"/>
    <property type="project" value="UniProtKB-SubCell"/>
</dbReference>
<dbReference type="PROSITE" id="PS00154">
    <property type="entry name" value="ATPASE_E1_E2"/>
    <property type="match status" value="1"/>
</dbReference>
<evidence type="ECO:0000256" key="5">
    <source>
        <dbReference type="ARBA" id="ARBA00022967"/>
    </source>
</evidence>
<evidence type="ECO:0000256" key="6">
    <source>
        <dbReference type="ARBA" id="ARBA00022989"/>
    </source>
</evidence>
<name>A0AAW9CIR5_BIFLN</name>
<evidence type="ECO:0000313" key="11">
    <source>
        <dbReference type="Proteomes" id="UP001272183"/>
    </source>
</evidence>
<dbReference type="SFLD" id="SFLDS00003">
    <property type="entry name" value="Haloacid_Dehalogenase"/>
    <property type="match status" value="1"/>
</dbReference>
<dbReference type="PANTHER" id="PTHR48085">
    <property type="entry name" value="CADMIUM/ZINC-TRANSPORTING ATPASE HMA2-RELATED"/>
    <property type="match status" value="1"/>
</dbReference>
<evidence type="ECO:0000256" key="8">
    <source>
        <dbReference type="RuleBase" id="RU362081"/>
    </source>
</evidence>
<evidence type="ECO:0000256" key="2">
    <source>
        <dbReference type="ARBA" id="ARBA00006024"/>
    </source>
</evidence>
<keyword evidence="4 8" id="KW-0479">Metal-binding</keyword>
<feature type="domain" description="P-type ATPase A" evidence="9">
    <location>
        <begin position="176"/>
        <end position="265"/>
    </location>
</feature>
<dbReference type="SUPFAM" id="SSF81665">
    <property type="entry name" value="Calcium ATPase, transmembrane domain M"/>
    <property type="match status" value="1"/>
</dbReference>
<dbReference type="InterPro" id="IPR023214">
    <property type="entry name" value="HAD_sf"/>
</dbReference>
<dbReference type="InterPro" id="IPR027256">
    <property type="entry name" value="P-typ_ATPase_IB"/>
</dbReference>
<dbReference type="InterPro" id="IPR001757">
    <property type="entry name" value="P_typ_ATPase"/>
</dbReference>
<comment type="caution">
    <text evidence="10">The sequence shown here is derived from an EMBL/GenBank/DDBJ whole genome shotgun (WGS) entry which is preliminary data.</text>
</comment>
<dbReference type="PROSITE" id="PS01229">
    <property type="entry name" value="COF_2"/>
    <property type="match status" value="1"/>
</dbReference>
<dbReference type="InterPro" id="IPR051014">
    <property type="entry name" value="Cation_Transport_ATPase_IB"/>
</dbReference>
<dbReference type="SFLD" id="SFLDF00027">
    <property type="entry name" value="p-type_atpase"/>
    <property type="match status" value="1"/>
</dbReference>
<dbReference type="InterPro" id="IPR018303">
    <property type="entry name" value="ATPase_P-typ_P_site"/>
</dbReference>
<dbReference type="EMBL" id="JAWUDL010000013">
    <property type="protein sequence ID" value="MDW7546659.1"/>
    <property type="molecule type" value="Genomic_DNA"/>
</dbReference>
<keyword evidence="7 8" id="KW-0472">Membrane</keyword>
<organism evidence="10 11">
    <name type="scientific">Bifidobacterium longum</name>
    <dbReference type="NCBI Taxonomy" id="216816"/>
    <lineage>
        <taxon>Bacteria</taxon>
        <taxon>Bacillati</taxon>
        <taxon>Actinomycetota</taxon>
        <taxon>Actinomycetes</taxon>
        <taxon>Bifidobacteriales</taxon>
        <taxon>Bifidobacteriaceae</taxon>
        <taxon>Bifidobacterium</taxon>
    </lineage>
</organism>
<evidence type="ECO:0000256" key="3">
    <source>
        <dbReference type="ARBA" id="ARBA00022692"/>
    </source>
</evidence>
<keyword evidence="8" id="KW-0067">ATP-binding</keyword>
<dbReference type="Gene3D" id="2.70.150.10">
    <property type="entry name" value="Calcium-transporting ATPase, cytoplasmic transduction domain A"/>
    <property type="match status" value="1"/>
</dbReference>
<dbReference type="PANTHER" id="PTHR48085:SF5">
    <property type="entry name" value="CADMIUM_ZINC-TRANSPORTING ATPASE HMA4-RELATED"/>
    <property type="match status" value="1"/>
</dbReference>
<dbReference type="GO" id="GO:0019829">
    <property type="term" value="F:ATPase-coupled monoatomic cation transmembrane transporter activity"/>
    <property type="evidence" value="ECO:0007669"/>
    <property type="project" value="InterPro"/>
</dbReference>
<evidence type="ECO:0000259" key="9">
    <source>
        <dbReference type="Pfam" id="PF00122"/>
    </source>
</evidence>
<dbReference type="SUPFAM" id="SSF81653">
    <property type="entry name" value="Calcium ATPase, transduction domain A"/>
    <property type="match status" value="1"/>
</dbReference>
<gene>
    <name evidence="10" type="ORF">SCX10_07475</name>
</gene>
<dbReference type="SUPFAM" id="SSF56784">
    <property type="entry name" value="HAD-like"/>
    <property type="match status" value="1"/>
</dbReference>
<dbReference type="Gene3D" id="3.40.1110.10">
    <property type="entry name" value="Calcium-transporting ATPase, cytoplasmic domain N"/>
    <property type="match status" value="1"/>
</dbReference>